<dbReference type="PANTHER" id="PTHR32332">
    <property type="entry name" value="2-NITROPROPANE DIOXYGENASE"/>
    <property type="match status" value="1"/>
</dbReference>
<dbReference type="EMBL" id="JAWRVE010000060">
    <property type="protein sequence ID" value="KAL1865708.1"/>
    <property type="molecule type" value="Genomic_DNA"/>
</dbReference>
<evidence type="ECO:0000313" key="4">
    <source>
        <dbReference type="EMBL" id="KAL1865708.1"/>
    </source>
</evidence>
<evidence type="ECO:0008006" key="6">
    <source>
        <dbReference type="Google" id="ProtNLM"/>
    </source>
</evidence>
<reference evidence="4 5" key="1">
    <citation type="journal article" date="2024" name="IMA Fungus">
        <title>IMA Genome - F19 : A genome assembly and annotation guide to empower mycologists, including annotated draft genome sequences of Ceratocystis pirilliformis, Diaporthe australafricana, Fusarium ophioides, Paecilomyces lecythidis, and Sporothrix stenoceras.</title>
        <authorList>
            <person name="Aylward J."/>
            <person name="Wilson A.M."/>
            <person name="Visagie C.M."/>
            <person name="Spraker J."/>
            <person name="Barnes I."/>
            <person name="Buitendag C."/>
            <person name="Ceriani C."/>
            <person name="Del Mar Angel L."/>
            <person name="du Plessis D."/>
            <person name="Fuchs T."/>
            <person name="Gasser K."/>
            <person name="Kramer D."/>
            <person name="Li W."/>
            <person name="Munsamy K."/>
            <person name="Piso A."/>
            <person name="Price J.L."/>
            <person name="Sonnekus B."/>
            <person name="Thomas C."/>
            <person name="van der Nest A."/>
            <person name="van Dijk A."/>
            <person name="van Heerden A."/>
            <person name="van Vuuren N."/>
            <person name="Yilmaz N."/>
            <person name="Duong T.A."/>
            <person name="van der Merwe N.A."/>
            <person name="Wingfield M.J."/>
            <person name="Wingfield B.D."/>
        </authorList>
    </citation>
    <scope>NUCLEOTIDE SEQUENCE [LARGE SCALE GENOMIC DNA]</scope>
    <source>
        <strain evidence="4 5">CMW 18300</strain>
    </source>
</reference>
<dbReference type="SUPFAM" id="SSF51412">
    <property type="entry name" value="Inosine monophosphate dehydrogenase (IMPDH)"/>
    <property type="match status" value="1"/>
</dbReference>
<proteinExistence type="predicted"/>
<keyword evidence="2" id="KW-0288">FMN</keyword>
<gene>
    <name evidence="4" type="ORF">Daus18300_007084</name>
</gene>
<keyword evidence="1" id="KW-0285">Flavoprotein</keyword>
<evidence type="ECO:0000256" key="1">
    <source>
        <dbReference type="ARBA" id="ARBA00022630"/>
    </source>
</evidence>
<organism evidence="4 5">
    <name type="scientific">Diaporthe australafricana</name>
    <dbReference type="NCBI Taxonomy" id="127596"/>
    <lineage>
        <taxon>Eukaryota</taxon>
        <taxon>Fungi</taxon>
        <taxon>Dikarya</taxon>
        <taxon>Ascomycota</taxon>
        <taxon>Pezizomycotina</taxon>
        <taxon>Sordariomycetes</taxon>
        <taxon>Sordariomycetidae</taxon>
        <taxon>Diaporthales</taxon>
        <taxon>Diaporthaceae</taxon>
        <taxon>Diaporthe</taxon>
    </lineage>
</organism>
<evidence type="ECO:0000256" key="2">
    <source>
        <dbReference type="ARBA" id="ARBA00022643"/>
    </source>
</evidence>
<dbReference type="Proteomes" id="UP001583177">
    <property type="component" value="Unassembled WGS sequence"/>
</dbReference>
<dbReference type="CDD" id="cd04730">
    <property type="entry name" value="NPD_like"/>
    <property type="match status" value="1"/>
</dbReference>
<name>A0ABR3WQB7_9PEZI</name>
<keyword evidence="3" id="KW-0560">Oxidoreductase</keyword>
<evidence type="ECO:0000256" key="3">
    <source>
        <dbReference type="ARBA" id="ARBA00023002"/>
    </source>
</evidence>
<keyword evidence="5" id="KW-1185">Reference proteome</keyword>
<accession>A0ABR3WQB7</accession>
<protein>
    <recommendedName>
        <fullName evidence="6">2-nitropropane dioxygenase</fullName>
    </recommendedName>
</protein>
<dbReference type="PANTHER" id="PTHR32332:SF20">
    <property type="entry name" value="2-NITROPROPANE DIOXYGENASE-LIKE PROTEIN"/>
    <property type="match status" value="1"/>
</dbReference>
<evidence type="ECO:0000313" key="5">
    <source>
        <dbReference type="Proteomes" id="UP001583177"/>
    </source>
</evidence>
<comment type="caution">
    <text evidence="4">The sequence shown here is derived from an EMBL/GenBank/DDBJ whole genome shotgun (WGS) entry which is preliminary data.</text>
</comment>
<dbReference type="InterPro" id="IPR013785">
    <property type="entry name" value="Aldolase_TIM"/>
</dbReference>
<dbReference type="Gene3D" id="3.20.20.70">
    <property type="entry name" value="Aldolase class I"/>
    <property type="match status" value="2"/>
</dbReference>
<dbReference type="Pfam" id="PF03060">
    <property type="entry name" value="NMO"/>
    <property type="match status" value="1"/>
</dbReference>
<sequence length="330" mass="34901">MAPERPQPRSKLQEFFPNTKAPVIISAPMLGISNGTLAAHVSKAGGLGMIPGGLDFKPGSSQVATIENELKAARSVLGLTEMTLTPAPVGVGFLTLDPSVVHFRETVLPVLEKYLPQAVWLFAPDPKAAQRAHPGIVEACHDHGIMVFVQVGTVAAAREAARDGADVIVAQGVDAGGHQFAAGAGVISLVPEVRAMLDDDFMGKDVALVAAGGIADPSAVVAAIALELYDGRAIITKSYEDHRSGMSVEENKTKFGEAKDAGDNSRQVTWAGTGVGLVKDAIPAADIVRNTREAAKQRLQALRFVFDDEGKESKDKSWVKELGHTLYKHK</sequence>
<dbReference type="InterPro" id="IPR004136">
    <property type="entry name" value="NMO"/>
</dbReference>